<dbReference type="PANTHER" id="PTHR42928">
    <property type="entry name" value="TRICARBOXYLATE-BINDING PROTEIN"/>
    <property type="match status" value="1"/>
</dbReference>
<comment type="caution">
    <text evidence="3">The sequence shown here is derived from an EMBL/GenBank/DDBJ whole genome shotgun (WGS) entry which is preliminary data.</text>
</comment>
<gene>
    <name evidence="3" type="ORF">ACFOY1_04470</name>
</gene>
<evidence type="ECO:0000313" key="3">
    <source>
        <dbReference type="EMBL" id="MFC4200201.1"/>
    </source>
</evidence>
<keyword evidence="4" id="KW-1185">Reference proteome</keyword>
<dbReference type="PANTHER" id="PTHR42928:SF5">
    <property type="entry name" value="BLR1237 PROTEIN"/>
    <property type="match status" value="1"/>
</dbReference>
<dbReference type="InterPro" id="IPR005064">
    <property type="entry name" value="BUG"/>
</dbReference>
<reference evidence="4" key="1">
    <citation type="journal article" date="2019" name="Int. J. Syst. Evol. Microbiol.">
        <title>The Global Catalogue of Microorganisms (GCM) 10K type strain sequencing project: providing services to taxonomists for standard genome sequencing and annotation.</title>
        <authorList>
            <consortium name="The Broad Institute Genomics Platform"/>
            <consortium name="The Broad Institute Genome Sequencing Center for Infectious Disease"/>
            <person name="Wu L."/>
            <person name="Ma J."/>
        </authorList>
    </citation>
    <scope>NUCLEOTIDE SEQUENCE [LARGE SCALE GENOMIC DNA]</scope>
    <source>
        <strain evidence="4">LMG 24813</strain>
    </source>
</reference>
<sequence>MKILLKYAAILGLSVCATLFGSNPALAKYPDHAIQLVSPYAAGGANDFLTRLMAKGLSEQLKVSAVVENRAGANGMVGGGFVAKSAPDGYTLLMGNSATHGTNPTLYPKAPYDALKDFSPVAMVGMVPIVLIVNSSLHINSIKELLAYGKAHPGKLSFGSSGVGGTGHLAGEAFKMATGIDMIHAPYKGDAPAVTDTMGGQVSMAFVGVASATPMLKSGKIKILAVANPSRLSSLPDVPTMAQAGVKGVEFSQWYALMARSGTPEHRIDVLNDAVRKTLQESSVKKSLATMGAEASAMSPAQLHTFITNEIQRFGKIIHTLHIQPQ</sequence>
<dbReference type="InterPro" id="IPR042100">
    <property type="entry name" value="Bug_dom1"/>
</dbReference>
<feature type="signal peptide" evidence="2">
    <location>
        <begin position="1"/>
        <end position="27"/>
    </location>
</feature>
<dbReference type="RefSeq" id="WP_343218734.1">
    <property type="nucleotide sequence ID" value="NZ_JAHTBN010000005.1"/>
</dbReference>
<dbReference type="Gene3D" id="3.40.190.150">
    <property type="entry name" value="Bordetella uptake gene, domain 1"/>
    <property type="match status" value="1"/>
</dbReference>
<name>A0ABV8NTJ6_9BURK</name>
<feature type="chain" id="PRO_5047460446" evidence="2">
    <location>
        <begin position="28"/>
        <end position="326"/>
    </location>
</feature>
<dbReference type="SUPFAM" id="SSF53850">
    <property type="entry name" value="Periplasmic binding protein-like II"/>
    <property type="match status" value="1"/>
</dbReference>
<proteinExistence type="inferred from homology"/>
<protein>
    <submittedName>
        <fullName evidence="3">Bug family tripartite tricarboxylate transporter substrate binding protein</fullName>
    </submittedName>
</protein>
<dbReference type="Proteomes" id="UP001595848">
    <property type="component" value="Unassembled WGS sequence"/>
</dbReference>
<keyword evidence="2" id="KW-0732">Signal</keyword>
<dbReference type="Gene3D" id="3.40.190.10">
    <property type="entry name" value="Periplasmic binding protein-like II"/>
    <property type="match status" value="1"/>
</dbReference>
<evidence type="ECO:0000256" key="2">
    <source>
        <dbReference type="SAM" id="SignalP"/>
    </source>
</evidence>
<accession>A0ABV8NTJ6</accession>
<dbReference type="PIRSF" id="PIRSF017082">
    <property type="entry name" value="YflP"/>
    <property type="match status" value="1"/>
</dbReference>
<evidence type="ECO:0000256" key="1">
    <source>
        <dbReference type="ARBA" id="ARBA00006987"/>
    </source>
</evidence>
<dbReference type="CDD" id="cd13578">
    <property type="entry name" value="PBP2_Bug27"/>
    <property type="match status" value="1"/>
</dbReference>
<evidence type="ECO:0000313" key="4">
    <source>
        <dbReference type="Proteomes" id="UP001595848"/>
    </source>
</evidence>
<dbReference type="EMBL" id="JBHSBV010000001">
    <property type="protein sequence ID" value="MFC4200201.1"/>
    <property type="molecule type" value="Genomic_DNA"/>
</dbReference>
<comment type="similarity">
    <text evidence="1">Belongs to the UPF0065 (bug) family.</text>
</comment>
<organism evidence="3 4">
    <name type="scientific">Candidimonas humi</name>
    <dbReference type="NCBI Taxonomy" id="683355"/>
    <lineage>
        <taxon>Bacteria</taxon>
        <taxon>Pseudomonadati</taxon>
        <taxon>Pseudomonadota</taxon>
        <taxon>Betaproteobacteria</taxon>
        <taxon>Burkholderiales</taxon>
        <taxon>Alcaligenaceae</taxon>
        <taxon>Candidimonas</taxon>
    </lineage>
</organism>
<dbReference type="Pfam" id="PF03401">
    <property type="entry name" value="TctC"/>
    <property type="match status" value="1"/>
</dbReference>